<proteinExistence type="predicted"/>
<name>A0A1Q9EGK3_SYMMI</name>
<accession>A0A1Q9EGK3</accession>
<keyword evidence="2" id="KW-1185">Reference proteome</keyword>
<dbReference type="AlphaFoldDB" id="A0A1Q9EGK3"/>
<dbReference type="Proteomes" id="UP000186817">
    <property type="component" value="Unassembled WGS sequence"/>
</dbReference>
<reference evidence="1 2" key="1">
    <citation type="submission" date="2016-02" db="EMBL/GenBank/DDBJ databases">
        <title>Genome analysis of coral dinoflagellate symbionts highlights evolutionary adaptations to a symbiotic lifestyle.</title>
        <authorList>
            <person name="Aranda M."/>
            <person name="Li Y."/>
            <person name="Liew Y.J."/>
            <person name="Baumgarten S."/>
            <person name="Simakov O."/>
            <person name="Wilson M."/>
            <person name="Piel J."/>
            <person name="Ashoor H."/>
            <person name="Bougouffa S."/>
            <person name="Bajic V.B."/>
            <person name="Ryu T."/>
            <person name="Ravasi T."/>
            <person name="Bayer T."/>
            <person name="Micklem G."/>
            <person name="Kim H."/>
            <person name="Bhak J."/>
            <person name="Lajeunesse T.C."/>
            <person name="Voolstra C.R."/>
        </authorList>
    </citation>
    <scope>NUCLEOTIDE SEQUENCE [LARGE SCALE GENOMIC DNA]</scope>
    <source>
        <strain evidence="1 2">CCMP2467</strain>
    </source>
</reference>
<dbReference type="OMA" id="HAFICIC"/>
<dbReference type="OrthoDB" id="415143at2759"/>
<evidence type="ECO:0000313" key="2">
    <source>
        <dbReference type="Proteomes" id="UP000186817"/>
    </source>
</evidence>
<organism evidence="1 2">
    <name type="scientific">Symbiodinium microadriaticum</name>
    <name type="common">Dinoflagellate</name>
    <name type="synonym">Zooxanthella microadriatica</name>
    <dbReference type="NCBI Taxonomy" id="2951"/>
    <lineage>
        <taxon>Eukaryota</taxon>
        <taxon>Sar</taxon>
        <taxon>Alveolata</taxon>
        <taxon>Dinophyceae</taxon>
        <taxon>Suessiales</taxon>
        <taxon>Symbiodiniaceae</taxon>
        <taxon>Symbiodinium</taxon>
    </lineage>
</organism>
<sequence>MVVPGLLETMSPRGDVRKAKKDWASPLEYIVEKMGAENLRMTQGRLLAALVWSFVLGCTVYRRFDLPRLRWVLMLHHLLAALGLDEALLMSLSAQEPFALRLLRPGAVVTPWAPSFLPKQQSVFGATAYASFVILAIYQLILYRVSDQDVSVFLALFLLACIFDRGLFHSTRPSDILKFLAATLLQEPALNVYTLLACLYFWSGLYKLRGFFHGFMFQYQFLNFSAISWYFRHLYLTEEYLPRPAVCAFGAAGTWIEMLAGLGMILGALPGSSEWFILLALAMHVFIFFFGMGPFRWNVMTMYMLVCSAKLCLEQGFSGRSLWKDPGSSGLYLFIFGVGIPFIGTLDPETLGRYFGGYRMATFHFAGNETYRALLVKKAAVVAEEGPLGQLLRDRAKGYERLTQDEDMFTALLYADGLNVEGSLRRGFQAPSGLTDFDEFDRTYMFVPITWLNCRGPLLNTKWDESLPVTERFVELVCETLASSDEPRLAPGTALQFVAHVVPWLGGRRKRLELFDLTASKWSASRWVEHVELPWLPHMLRSMAQSGLQSMLL</sequence>
<gene>
    <name evidence="1" type="ORF">AK812_SmicGene10191</name>
</gene>
<comment type="caution">
    <text evidence="1">The sequence shown here is derived from an EMBL/GenBank/DDBJ whole genome shotgun (WGS) entry which is preliminary data.</text>
</comment>
<protein>
    <submittedName>
        <fullName evidence="1">Uncharacterized protein</fullName>
    </submittedName>
</protein>
<dbReference type="EMBL" id="LSRX01000158">
    <property type="protein sequence ID" value="OLQ06555.1"/>
    <property type="molecule type" value="Genomic_DNA"/>
</dbReference>
<evidence type="ECO:0000313" key="1">
    <source>
        <dbReference type="EMBL" id="OLQ06555.1"/>
    </source>
</evidence>